<evidence type="ECO:0000259" key="8">
    <source>
        <dbReference type="PROSITE" id="PS50126"/>
    </source>
</evidence>
<comment type="subcellular location">
    <subcellularLocation>
        <location evidence="7">Cytoplasm</location>
    </subcellularLocation>
</comment>
<gene>
    <name evidence="7 9" type="primary">rnr</name>
    <name evidence="9" type="ORF">H8S23_10840</name>
</gene>
<dbReference type="GO" id="GO:0008859">
    <property type="term" value="F:exoribonuclease II activity"/>
    <property type="evidence" value="ECO:0007669"/>
    <property type="project" value="UniProtKB-UniRule"/>
</dbReference>
<evidence type="ECO:0000256" key="6">
    <source>
        <dbReference type="ARBA" id="ARBA00022884"/>
    </source>
</evidence>
<keyword evidence="4 7" id="KW-0378">Hydrolase</keyword>
<dbReference type="InterPro" id="IPR011805">
    <property type="entry name" value="RNase_R"/>
</dbReference>
<dbReference type="GO" id="GO:0005829">
    <property type="term" value="C:cytosol"/>
    <property type="evidence" value="ECO:0007669"/>
    <property type="project" value="TreeGrafter"/>
</dbReference>
<evidence type="ECO:0000313" key="10">
    <source>
        <dbReference type="Proteomes" id="UP000659630"/>
    </source>
</evidence>
<dbReference type="EMBL" id="JACONZ010000004">
    <property type="protein sequence ID" value="MBC5582001.1"/>
    <property type="molecule type" value="Genomic_DNA"/>
</dbReference>
<name>A0A923I823_9FIRM</name>
<keyword evidence="10" id="KW-1185">Reference proteome</keyword>
<dbReference type="InterPro" id="IPR004476">
    <property type="entry name" value="RNase_II/RNase_R"/>
</dbReference>
<dbReference type="InterPro" id="IPR003029">
    <property type="entry name" value="S1_domain"/>
</dbReference>
<evidence type="ECO:0000256" key="4">
    <source>
        <dbReference type="ARBA" id="ARBA00022801"/>
    </source>
</evidence>
<reference evidence="9" key="1">
    <citation type="submission" date="2020-08" db="EMBL/GenBank/DDBJ databases">
        <title>Genome public.</title>
        <authorList>
            <person name="Liu C."/>
            <person name="Sun Q."/>
        </authorList>
    </citation>
    <scope>NUCLEOTIDE SEQUENCE</scope>
    <source>
        <strain evidence="9">BX8</strain>
    </source>
</reference>
<dbReference type="NCBIfam" id="TIGR02063">
    <property type="entry name" value="RNase_R"/>
    <property type="match status" value="1"/>
</dbReference>
<keyword evidence="5 7" id="KW-0269">Exonuclease</keyword>
<comment type="similarity">
    <text evidence="7">Belongs to the RNR ribonuclease family. RNase R subfamily.</text>
</comment>
<dbReference type="AlphaFoldDB" id="A0A923I823"/>
<dbReference type="SUPFAM" id="SSF50249">
    <property type="entry name" value="Nucleic acid-binding proteins"/>
    <property type="match status" value="2"/>
</dbReference>
<keyword evidence="2 7" id="KW-0963">Cytoplasm</keyword>
<dbReference type="InterPro" id="IPR001900">
    <property type="entry name" value="RNase_II/R"/>
</dbReference>
<dbReference type="CDD" id="cd04471">
    <property type="entry name" value="S1_RNase_R"/>
    <property type="match status" value="1"/>
</dbReference>
<dbReference type="SMART" id="SM00955">
    <property type="entry name" value="RNB"/>
    <property type="match status" value="1"/>
</dbReference>
<dbReference type="PROSITE" id="PS50126">
    <property type="entry name" value="S1"/>
    <property type="match status" value="1"/>
</dbReference>
<dbReference type="HAMAP" id="MF_01895">
    <property type="entry name" value="RNase_R"/>
    <property type="match status" value="1"/>
</dbReference>
<keyword evidence="3 7" id="KW-0540">Nuclease</keyword>
<dbReference type="InterPro" id="IPR050180">
    <property type="entry name" value="RNR_Ribonuclease"/>
</dbReference>
<dbReference type="Pfam" id="PF00773">
    <property type="entry name" value="RNB"/>
    <property type="match status" value="1"/>
</dbReference>
<dbReference type="PANTHER" id="PTHR23355:SF9">
    <property type="entry name" value="DIS3-LIKE EXONUCLEASE 2"/>
    <property type="match status" value="1"/>
</dbReference>
<accession>A0A923I823</accession>
<comment type="caution">
    <text evidence="9">The sequence shown here is derived from an EMBL/GenBank/DDBJ whole genome shotgun (WGS) entry which is preliminary data.</text>
</comment>
<keyword evidence="6 7" id="KW-0694">RNA-binding</keyword>
<proteinExistence type="inferred from homology"/>
<dbReference type="RefSeq" id="WP_186888371.1">
    <property type="nucleotide sequence ID" value="NZ_JACONZ010000004.1"/>
</dbReference>
<dbReference type="GO" id="GO:0003723">
    <property type="term" value="F:RNA binding"/>
    <property type="evidence" value="ECO:0007669"/>
    <property type="project" value="UniProtKB-UniRule"/>
</dbReference>
<organism evidence="9 10">
    <name type="scientific">Anaerofilum hominis</name>
    <dbReference type="NCBI Taxonomy" id="2763016"/>
    <lineage>
        <taxon>Bacteria</taxon>
        <taxon>Bacillati</taxon>
        <taxon>Bacillota</taxon>
        <taxon>Clostridia</taxon>
        <taxon>Eubacteriales</taxon>
        <taxon>Oscillospiraceae</taxon>
        <taxon>Anaerofilum</taxon>
    </lineage>
</organism>
<dbReference type="Gene3D" id="2.40.50.140">
    <property type="entry name" value="Nucleic acid-binding proteins"/>
    <property type="match status" value="2"/>
</dbReference>
<feature type="domain" description="S1 motif" evidence="8">
    <location>
        <begin position="629"/>
        <end position="708"/>
    </location>
</feature>
<dbReference type="SMART" id="SM00316">
    <property type="entry name" value="S1"/>
    <property type="match status" value="1"/>
</dbReference>
<evidence type="ECO:0000256" key="7">
    <source>
        <dbReference type="HAMAP-Rule" id="MF_01895"/>
    </source>
</evidence>
<evidence type="ECO:0000256" key="3">
    <source>
        <dbReference type="ARBA" id="ARBA00022722"/>
    </source>
</evidence>
<evidence type="ECO:0000256" key="5">
    <source>
        <dbReference type="ARBA" id="ARBA00022839"/>
    </source>
</evidence>
<dbReference type="InterPro" id="IPR022966">
    <property type="entry name" value="RNase_II/R_CS"/>
</dbReference>
<dbReference type="NCBIfam" id="TIGR00358">
    <property type="entry name" value="3_prime_RNase"/>
    <property type="match status" value="1"/>
</dbReference>
<comment type="catalytic activity">
    <reaction evidence="1 7">
        <text>Exonucleolytic cleavage in the 3'- to 5'-direction to yield nucleoside 5'-phosphates.</text>
        <dbReference type="EC" id="3.1.13.1"/>
    </reaction>
</comment>
<dbReference type="EC" id="3.1.13.1" evidence="7"/>
<dbReference type="GO" id="GO:0006402">
    <property type="term" value="P:mRNA catabolic process"/>
    <property type="evidence" value="ECO:0007669"/>
    <property type="project" value="TreeGrafter"/>
</dbReference>
<sequence length="708" mass="77379">MSLRAKILKELEKRPRRLKELKAKFDEDKKVQAVLGFLVKDGLVVEKDGVYFRKARSAQPATTGDAVKCTVVKVAKNFGFAAPVVEEEAGGPPAEKPADFFVPGRFLLGAMPGDVVLVKRLVGGRSEDEGQVVAIVEENNKLVGVVDRQEGRLVLLPDRCPALPLQIKKSADGGAEVGEKVAAEILERGESHRDHRVGISQCFGSSDSAKSCTKAILYANDIVKSFPGKVKAEAKRLEGAEVKQDDLKGRRDFRDRVIFTIDSADTKDIDDAISLTRTETGYELGVHIADVSNYVVPGTGLDEEAYHRATSVYTPGAVVPMLPRQLSNGICSLNPGVDRLCFSCVMALDVTGKVTDFSFYKAVMRSRVKGVYSEINSIYAGLAGGELVEKYADCLPTLELMRELYDKLAKRRAARGCMEIETGEAKIVLDADGRAVDVKKVERGVAEQMIEEFMLLANTSAAKLGKKLKVPFLYRVHELPDPDRVTRLHDALTGMGLDAKFAGETPTQLELSKLLNDARGTSLERAVHINVLRSMAKAKYLSEPKGHFGLALPDYTHFTSPIRRYPDLIVHRILSAALAGANEKELTGKYGEFVVEAARHTSEREVLAMVSERSADDCYKAEYMADKIGQEFEGTISSVTNFGIYVELENTVEGLVHVSRLSDGEMNLANSMALVDSLTGKSYRIGDPVRVRLIGVSISAGNVDFELA</sequence>
<comment type="function">
    <text evidence="7">3'-5' exoribonuclease that releases 5'-nucleoside monophosphates and is involved in maturation of structured RNAs.</text>
</comment>
<evidence type="ECO:0000313" key="9">
    <source>
        <dbReference type="EMBL" id="MBC5582001.1"/>
    </source>
</evidence>
<dbReference type="InterPro" id="IPR012340">
    <property type="entry name" value="NA-bd_OB-fold"/>
</dbReference>
<dbReference type="Proteomes" id="UP000659630">
    <property type="component" value="Unassembled WGS sequence"/>
</dbReference>
<dbReference type="PROSITE" id="PS01175">
    <property type="entry name" value="RIBONUCLEASE_II"/>
    <property type="match status" value="1"/>
</dbReference>
<dbReference type="PANTHER" id="PTHR23355">
    <property type="entry name" value="RIBONUCLEASE"/>
    <property type="match status" value="1"/>
</dbReference>
<protein>
    <recommendedName>
        <fullName evidence="7">Ribonuclease R</fullName>
        <shortName evidence="7">RNase R</shortName>
        <ecNumber evidence="7">3.1.13.1</ecNumber>
    </recommendedName>
</protein>
<dbReference type="Pfam" id="PF00575">
    <property type="entry name" value="S1"/>
    <property type="match status" value="1"/>
</dbReference>
<evidence type="ECO:0000256" key="1">
    <source>
        <dbReference type="ARBA" id="ARBA00001849"/>
    </source>
</evidence>
<evidence type="ECO:0000256" key="2">
    <source>
        <dbReference type="ARBA" id="ARBA00022490"/>
    </source>
</evidence>